<protein>
    <submittedName>
        <fullName evidence="6">G2E3 ligase</fullName>
    </submittedName>
</protein>
<dbReference type="Proteomes" id="UP000660247">
    <property type="component" value="Unassembled WGS sequence"/>
</dbReference>
<reference evidence="6" key="1">
    <citation type="submission" date="2019-10" db="EMBL/GenBank/DDBJ databases">
        <title>Bird 10,000 Genomes (B10K) Project - Family phase.</title>
        <authorList>
            <person name="Zhang G."/>
        </authorList>
    </citation>
    <scope>NUCLEOTIDE SEQUENCE</scope>
    <source>
        <strain evidence="6">B10K-DU-002-69</strain>
        <tissue evidence="6">Muscle</tissue>
    </source>
</reference>
<evidence type="ECO:0000256" key="4">
    <source>
        <dbReference type="PROSITE-ProRule" id="PRU00175"/>
    </source>
</evidence>
<dbReference type="InterPro" id="IPR051188">
    <property type="entry name" value="PHD-type_Zinc_Finger"/>
</dbReference>
<evidence type="ECO:0000256" key="2">
    <source>
        <dbReference type="ARBA" id="ARBA00022771"/>
    </source>
</evidence>
<keyword evidence="3" id="KW-0862">Zinc</keyword>
<dbReference type="PANTHER" id="PTHR12420:SF47">
    <property type="entry name" value="PHD FINGER PROTEIN 7"/>
    <property type="match status" value="1"/>
</dbReference>
<dbReference type="InterPro" id="IPR013083">
    <property type="entry name" value="Znf_RING/FYVE/PHD"/>
</dbReference>
<feature type="domain" description="RING-type" evidence="5">
    <location>
        <begin position="21"/>
        <end position="69"/>
    </location>
</feature>
<dbReference type="GO" id="GO:0005634">
    <property type="term" value="C:nucleus"/>
    <property type="evidence" value="ECO:0007669"/>
    <property type="project" value="TreeGrafter"/>
</dbReference>
<feature type="non-terminal residue" evidence="6">
    <location>
        <position position="88"/>
    </location>
</feature>
<dbReference type="Gene3D" id="3.30.40.10">
    <property type="entry name" value="Zinc/RING finger domain, C3HC4 (zinc finger)"/>
    <property type="match status" value="1"/>
</dbReference>
<sequence length="88" mass="10141">FCSEHSPAQEVEATREEDTACLLCTDPVEDLSYRNMVCPACVHAWFHRECIQGQALRSGLFFFRCPNCRDTETFLPEMLNMGIRVPIR</sequence>
<keyword evidence="7" id="KW-1185">Reference proteome</keyword>
<dbReference type="InterPro" id="IPR019786">
    <property type="entry name" value="Zinc_finger_PHD-type_CS"/>
</dbReference>
<dbReference type="SUPFAM" id="SSF57850">
    <property type="entry name" value="RING/U-box"/>
    <property type="match status" value="1"/>
</dbReference>
<comment type="caution">
    <text evidence="6">The sequence shown here is derived from an EMBL/GenBank/DDBJ whole genome shotgun (WGS) entry which is preliminary data.</text>
</comment>
<evidence type="ECO:0000313" key="6">
    <source>
        <dbReference type="EMBL" id="NWI71132.1"/>
    </source>
</evidence>
<evidence type="ECO:0000259" key="5">
    <source>
        <dbReference type="PROSITE" id="PS50089"/>
    </source>
</evidence>
<dbReference type="PROSITE" id="PS01359">
    <property type="entry name" value="ZF_PHD_1"/>
    <property type="match status" value="1"/>
</dbReference>
<dbReference type="AlphaFoldDB" id="A0A851DR22"/>
<gene>
    <name evidence="6" type="primary">G2e3_3</name>
    <name evidence="6" type="ORF">TODMEX_R00977</name>
</gene>
<dbReference type="OrthoDB" id="512616at2759"/>
<dbReference type="PANTHER" id="PTHR12420">
    <property type="entry name" value="PHD FINGER PROTEIN"/>
    <property type="match status" value="1"/>
</dbReference>
<dbReference type="InterPro" id="IPR001841">
    <property type="entry name" value="Znf_RING"/>
</dbReference>
<accession>A0A851DR22</accession>
<dbReference type="GO" id="GO:0016874">
    <property type="term" value="F:ligase activity"/>
    <property type="evidence" value="ECO:0007669"/>
    <property type="project" value="UniProtKB-KW"/>
</dbReference>
<evidence type="ECO:0000256" key="1">
    <source>
        <dbReference type="ARBA" id="ARBA00022723"/>
    </source>
</evidence>
<evidence type="ECO:0000313" key="7">
    <source>
        <dbReference type="Proteomes" id="UP000660247"/>
    </source>
</evidence>
<keyword evidence="1" id="KW-0479">Metal-binding</keyword>
<evidence type="ECO:0000256" key="3">
    <source>
        <dbReference type="ARBA" id="ARBA00022833"/>
    </source>
</evidence>
<keyword evidence="2 4" id="KW-0863">Zinc-finger</keyword>
<dbReference type="GO" id="GO:0008270">
    <property type="term" value="F:zinc ion binding"/>
    <property type="evidence" value="ECO:0007669"/>
    <property type="project" value="UniProtKB-KW"/>
</dbReference>
<organism evidence="6 7">
    <name type="scientific">Todus mexicanus</name>
    <name type="common">Puerto Rican tody</name>
    <dbReference type="NCBI Taxonomy" id="135184"/>
    <lineage>
        <taxon>Eukaryota</taxon>
        <taxon>Metazoa</taxon>
        <taxon>Chordata</taxon>
        <taxon>Craniata</taxon>
        <taxon>Vertebrata</taxon>
        <taxon>Euteleostomi</taxon>
        <taxon>Archelosauria</taxon>
        <taxon>Archosauria</taxon>
        <taxon>Dinosauria</taxon>
        <taxon>Saurischia</taxon>
        <taxon>Theropoda</taxon>
        <taxon>Coelurosauria</taxon>
        <taxon>Aves</taxon>
        <taxon>Neognathae</taxon>
        <taxon>Neoaves</taxon>
        <taxon>Telluraves</taxon>
        <taxon>Coraciimorphae</taxon>
        <taxon>Coraciiformes</taxon>
        <taxon>Todidae</taxon>
        <taxon>Todus</taxon>
    </lineage>
</organism>
<dbReference type="EMBL" id="WEIS01103090">
    <property type="protein sequence ID" value="NWI71132.1"/>
    <property type="molecule type" value="Genomic_DNA"/>
</dbReference>
<name>A0A851DR22_TODME</name>
<dbReference type="PROSITE" id="PS50089">
    <property type="entry name" value="ZF_RING_2"/>
    <property type="match status" value="1"/>
</dbReference>
<keyword evidence="6" id="KW-0436">Ligase</keyword>
<feature type="non-terminal residue" evidence="6">
    <location>
        <position position="1"/>
    </location>
</feature>
<proteinExistence type="predicted"/>